<feature type="domain" description="Transposase IS204/IS1001/IS1096/IS1165 DDE" evidence="1">
    <location>
        <begin position="154"/>
        <end position="251"/>
    </location>
</feature>
<sequence>MNIKQIIGISEINISKIELNDTQLQLSASVRGSRSQCPVCKRYSLSVHGQYERTITDLSVFELRTAIILKTRKFKCKNDSCYRKVFSEQTPAVMRYSRKTKRVLDIFASLSIELTGRLGSLMTKKLNIGVSTSTITRIAHAQKLPEIKQPRVFGVDDWAFRKGHSYGTVLVDMETSQPIDLLPSRDGSDLKDWLNNHKDVEIVIRDRASSYSSAINEICPNARQVADRFHLLMNLTESLDKYFKSINSRINSLIQGKNKELTVVEPNESTDMGKESAPE</sequence>
<name>A0AAN4W3T1_9BACT</name>
<feature type="domain" description="Transposase IS204/IS1001/IS1096/IS1165 zinc-finger" evidence="2">
    <location>
        <begin position="35"/>
        <end position="78"/>
    </location>
</feature>
<comment type="caution">
    <text evidence="3">The sequence shown here is derived from an EMBL/GenBank/DDBJ whole genome shotgun (WGS) entry which is preliminary data.</text>
</comment>
<keyword evidence="4" id="KW-1185">Reference proteome</keyword>
<dbReference type="Pfam" id="PF14690">
    <property type="entry name" value="Zn_ribbon_ISL3"/>
    <property type="match status" value="1"/>
</dbReference>
<accession>A0AAN4W3T1</accession>
<dbReference type="InterPro" id="IPR029261">
    <property type="entry name" value="Transposase_Znf"/>
</dbReference>
<evidence type="ECO:0000313" key="3">
    <source>
        <dbReference type="EMBL" id="GJM64171.1"/>
    </source>
</evidence>
<proteinExistence type="predicted"/>
<evidence type="ECO:0000259" key="2">
    <source>
        <dbReference type="Pfam" id="PF14690"/>
    </source>
</evidence>
<dbReference type="PANTHER" id="PTHR33498">
    <property type="entry name" value="TRANSPOSASE FOR INSERTION SEQUENCE ELEMENT IS1557"/>
    <property type="match status" value="1"/>
</dbReference>
<protein>
    <recommendedName>
        <fullName evidence="5">ISL3 family transposase</fullName>
    </recommendedName>
</protein>
<reference evidence="3 4" key="1">
    <citation type="submission" date="2021-12" db="EMBL/GenBank/DDBJ databases">
        <title>Genome sequencing of bacteria with rrn-lacking chromosome and rrn-plasmid.</title>
        <authorList>
            <person name="Anda M."/>
            <person name="Iwasaki W."/>
        </authorList>
    </citation>
    <scope>NUCLEOTIDE SEQUENCE [LARGE SCALE GENOMIC DNA]</scope>
    <source>
        <strain evidence="3 4">NBRC 15940</strain>
    </source>
</reference>
<evidence type="ECO:0000313" key="4">
    <source>
        <dbReference type="Proteomes" id="UP001310022"/>
    </source>
</evidence>
<dbReference type="Pfam" id="PF01610">
    <property type="entry name" value="DDE_Tnp_ISL3"/>
    <property type="match status" value="1"/>
</dbReference>
<dbReference type="AlphaFoldDB" id="A0AAN4W3T1"/>
<dbReference type="NCBIfam" id="NF033550">
    <property type="entry name" value="transpos_ISL3"/>
    <property type="match status" value="1"/>
</dbReference>
<dbReference type="InterPro" id="IPR002560">
    <property type="entry name" value="Transposase_DDE"/>
</dbReference>
<evidence type="ECO:0008006" key="5">
    <source>
        <dbReference type="Google" id="ProtNLM"/>
    </source>
</evidence>
<dbReference type="InterPro" id="IPR047951">
    <property type="entry name" value="Transpos_ISL3"/>
</dbReference>
<dbReference type="Proteomes" id="UP001310022">
    <property type="component" value="Unassembled WGS sequence"/>
</dbReference>
<organism evidence="3 4">
    <name type="scientific">Persicobacter diffluens</name>
    <dbReference type="NCBI Taxonomy" id="981"/>
    <lineage>
        <taxon>Bacteria</taxon>
        <taxon>Pseudomonadati</taxon>
        <taxon>Bacteroidota</taxon>
        <taxon>Cytophagia</taxon>
        <taxon>Cytophagales</taxon>
        <taxon>Persicobacteraceae</taxon>
        <taxon>Persicobacter</taxon>
    </lineage>
</organism>
<gene>
    <name evidence="3" type="ORF">PEDI_47230</name>
</gene>
<dbReference type="RefSeq" id="WP_338239256.1">
    <property type="nucleotide sequence ID" value="NZ_BQKE01000004.1"/>
</dbReference>
<evidence type="ECO:0000259" key="1">
    <source>
        <dbReference type="Pfam" id="PF01610"/>
    </source>
</evidence>
<dbReference type="EMBL" id="BQKE01000004">
    <property type="protein sequence ID" value="GJM64171.1"/>
    <property type="molecule type" value="Genomic_DNA"/>
</dbReference>
<dbReference type="PANTHER" id="PTHR33498:SF1">
    <property type="entry name" value="TRANSPOSASE FOR INSERTION SEQUENCE ELEMENT IS1557"/>
    <property type="match status" value="1"/>
</dbReference>